<evidence type="ECO:0000313" key="10">
    <source>
        <dbReference type="Proteomes" id="UP000550707"/>
    </source>
</evidence>
<evidence type="ECO:0000313" key="9">
    <source>
        <dbReference type="EMBL" id="KAF6471682.1"/>
    </source>
</evidence>
<dbReference type="GO" id="GO:0003785">
    <property type="term" value="F:actin monomer binding"/>
    <property type="evidence" value="ECO:0007669"/>
    <property type="project" value="InterPro"/>
</dbReference>
<evidence type="ECO:0000256" key="1">
    <source>
        <dbReference type="ARBA" id="ARBA00004245"/>
    </source>
</evidence>
<organism evidence="9 10">
    <name type="scientific">Molossus molossus</name>
    <name type="common">Pallas' mastiff bat</name>
    <name type="synonym">Vespertilio molossus</name>
    <dbReference type="NCBI Taxonomy" id="27622"/>
    <lineage>
        <taxon>Eukaryota</taxon>
        <taxon>Metazoa</taxon>
        <taxon>Chordata</taxon>
        <taxon>Craniata</taxon>
        <taxon>Vertebrata</taxon>
        <taxon>Euteleostomi</taxon>
        <taxon>Mammalia</taxon>
        <taxon>Eutheria</taxon>
        <taxon>Laurasiatheria</taxon>
        <taxon>Chiroptera</taxon>
        <taxon>Yangochiroptera</taxon>
        <taxon>Molossidae</taxon>
        <taxon>Molossus</taxon>
    </lineage>
</organism>
<proteinExistence type="inferred from homology"/>
<comment type="similarity">
    <text evidence="2">Belongs to the thymosin beta family.</text>
</comment>
<dbReference type="EMBL" id="JACASF010000006">
    <property type="protein sequence ID" value="KAF6471682.1"/>
    <property type="molecule type" value="Genomic_DNA"/>
</dbReference>
<evidence type="ECO:0000256" key="4">
    <source>
        <dbReference type="ARBA" id="ARBA00023203"/>
    </source>
</evidence>
<keyword evidence="5" id="KW-0206">Cytoskeleton</keyword>
<dbReference type="PANTHER" id="PTHR12021:SF10">
    <property type="entry name" value="THYMOSIN BETA-10"/>
    <property type="match status" value="1"/>
</dbReference>
<dbReference type="AlphaFoldDB" id="A0A7J8HJ32"/>
<reference evidence="9 10" key="1">
    <citation type="journal article" date="2020" name="Nature">
        <title>Six reference-quality genomes reveal evolution of bat adaptations.</title>
        <authorList>
            <person name="Jebb D."/>
            <person name="Huang Z."/>
            <person name="Pippel M."/>
            <person name="Hughes G.M."/>
            <person name="Lavrichenko K."/>
            <person name="Devanna P."/>
            <person name="Winkler S."/>
            <person name="Jermiin L.S."/>
            <person name="Skirmuntt E.C."/>
            <person name="Katzourakis A."/>
            <person name="Burkitt-Gray L."/>
            <person name="Ray D.A."/>
            <person name="Sullivan K.A.M."/>
            <person name="Roscito J.G."/>
            <person name="Kirilenko B.M."/>
            <person name="Davalos L.M."/>
            <person name="Corthals A.P."/>
            <person name="Power M.L."/>
            <person name="Jones G."/>
            <person name="Ransome R.D."/>
            <person name="Dechmann D.K.N."/>
            <person name="Locatelli A.G."/>
            <person name="Puechmaille S.J."/>
            <person name="Fedrigo O."/>
            <person name="Jarvis E.D."/>
            <person name="Hiller M."/>
            <person name="Vernes S.C."/>
            <person name="Myers E.W."/>
            <person name="Teeling E.C."/>
        </authorList>
    </citation>
    <scope>NUCLEOTIDE SEQUENCE [LARGE SCALE GENOMIC DNA]</scope>
    <source>
        <strain evidence="9">MMolMol1</strain>
        <tissue evidence="9">Muscle</tissue>
    </source>
</reference>
<accession>A0A7J8HJ32</accession>
<dbReference type="Pfam" id="PF01290">
    <property type="entry name" value="Thymosin"/>
    <property type="match status" value="1"/>
</dbReference>
<comment type="subcellular location">
    <subcellularLocation>
        <location evidence="1">Cytoplasm</location>
        <location evidence="1">Cytoskeleton</location>
    </subcellularLocation>
</comment>
<feature type="region of interest" description="Disordered" evidence="8">
    <location>
        <begin position="30"/>
        <end position="67"/>
    </location>
</feature>
<dbReference type="GO" id="GO:0007015">
    <property type="term" value="P:actin filament organization"/>
    <property type="evidence" value="ECO:0007669"/>
    <property type="project" value="InterPro"/>
</dbReference>
<dbReference type="InterPro" id="IPR001152">
    <property type="entry name" value="Beta-thymosin"/>
</dbReference>
<keyword evidence="3" id="KW-0963">Cytoplasm</keyword>
<keyword evidence="4" id="KW-0009">Actin-binding</keyword>
<dbReference type="InterPro" id="IPR038386">
    <property type="entry name" value="Beta-thymosin_sf"/>
</dbReference>
<dbReference type="GO" id="GO:0030334">
    <property type="term" value="P:regulation of cell migration"/>
    <property type="evidence" value="ECO:0007669"/>
    <property type="project" value="TreeGrafter"/>
</dbReference>
<dbReference type="SMART" id="SM00152">
    <property type="entry name" value="THY"/>
    <property type="match status" value="1"/>
</dbReference>
<evidence type="ECO:0000256" key="8">
    <source>
        <dbReference type="SAM" id="MobiDB-lite"/>
    </source>
</evidence>
<dbReference type="FunFam" id="1.20.5.520:FF:000001">
    <property type="entry name" value="Thymosin beta"/>
    <property type="match status" value="1"/>
</dbReference>
<evidence type="ECO:0000256" key="7">
    <source>
        <dbReference type="ARBA" id="ARBA00040579"/>
    </source>
</evidence>
<gene>
    <name evidence="9" type="ORF">HJG59_011051</name>
</gene>
<evidence type="ECO:0000256" key="6">
    <source>
        <dbReference type="ARBA" id="ARBA00025497"/>
    </source>
</evidence>
<dbReference type="PANTHER" id="PTHR12021">
    <property type="entry name" value="THYMOSIN BETA"/>
    <property type="match status" value="1"/>
</dbReference>
<name>A0A7J8HJ32_MOLMO</name>
<dbReference type="GO" id="GO:0005737">
    <property type="term" value="C:cytoplasm"/>
    <property type="evidence" value="ECO:0007669"/>
    <property type="project" value="TreeGrafter"/>
</dbReference>
<dbReference type="Proteomes" id="UP000550707">
    <property type="component" value="Unassembled WGS sequence"/>
</dbReference>
<dbReference type="InParanoid" id="A0A7J8HJ32"/>
<sequence>MEEQRLRTVLRKRQTSWTWGVASFDKAKLKKMETQRKNTLPTKETTEQEKQRLRASHHNPEPGAAENNISRSIVSVVFLLRFTLVGGMGSCTGDQSNQNVLPVLEPELSEHALCRAESATGIRHTCSPVLVTPTHLQLLPSGSLDSRQTAKPTSSLYPQTRAEQAIDSELEKPQGEKMKWINHSLLLDKKRE</sequence>
<evidence type="ECO:0000256" key="5">
    <source>
        <dbReference type="ARBA" id="ARBA00023212"/>
    </source>
</evidence>
<dbReference type="GO" id="GO:0005856">
    <property type="term" value="C:cytoskeleton"/>
    <property type="evidence" value="ECO:0007669"/>
    <property type="project" value="UniProtKB-SubCell"/>
</dbReference>
<evidence type="ECO:0000256" key="2">
    <source>
        <dbReference type="ARBA" id="ARBA00009511"/>
    </source>
</evidence>
<dbReference type="CDD" id="cd22059">
    <property type="entry name" value="WH2_BetaT"/>
    <property type="match status" value="1"/>
</dbReference>
<comment type="caution">
    <text evidence="9">The sequence shown here is derived from an EMBL/GenBank/DDBJ whole genome shotgun (WGS) entry which is preliminary data.</text>
</comment>
<protein>
    <recommendedName>
        <fullName evidence="7">Thymosin beta-10</fullName>
    </recommendedName>
</protein>
<keyword evidence="10" id="KW-1185">Reference proteome</keyword>
<dbReference type="Gene3D" id="1.20.5.520">
    <property type="entry name" value="Single helix bin"/>
    <property type="match status" value="1"/>
</dbReference>
<evidence type="ECO:0000256" key="3">
    <source>
        <dbReference type="ARBA" id="ARBA00022490"/>
    </source>
</evidence>
<comment type="function">
    <text evidence="6">Plays an important role in the organization of the cytoskeleton. Binds to and sequesters actin monomers (G actin) and therefore inhibits actin polymerization.</text>
</comment>